<evidence type="ECO:0000313" key="2">
    <source>
        <dbReference type="EMBL" id="KAF6232735.1"/>
    </source>
</evidence>
<dbReference type="InterPro" id="IPR036047">
    <property type="entry name" value="F-box-like_dom_sf"/>
</dbReference>
<feature type="region of interest" description="Disordered" evidence="1">
    <location>
        <begin position="398"/>
        <end position="418"/>
    </location>
</feature>
<dbReference type="Proteomes" id="UP000578531">
    <property type="component" value="Unassembled WGS sequence"/>
</dbReference>
<dbReference type="SUPFAM" id="SSF81383">
    <property type="entry name" value="F-box domain"/>
    <property type="match status" value="1"/>
</dbReference>
<evidence type="ECO:0008006" key="4">
    <source>
        <dbReference type="Google" id="ProtNLM"/>
    </source>
</evidence>
<sequence>MDECYCALCGVSFGILPDLYHDRVSDDDVAWTDFFLLLRQHPQSENAGNAAVSSYFRSGIGWTISLNNARAPPLGHDARGLDDVQLRTQVNDDHDRVAPYTSRDTECEVAFPFHAACWDLFVQEFALLAKGDNVNPDLDALGRLLSSQTLEDEGRGLHPDWVEDYGGPEMFWSDGWADHPEPEASNVAGILDSYTQLDYLVMDPFKLCEQVQEICDEPPVLVSIQGQASVGINGPGNCYFSRFPMEILTYIISFLPTPSVHTFRAASRAIAWINLDSTFWHSRFLFPNEFSHVFKPSIQSVTKSNQSPIDWKRLYKRVSSIVADDEYTKNRQRICRLNQQLLLRMRSCAGIPKAVESKRGSLTPVFFCRQKIKIPGIQITSEQSILFHQLTPPEHDPPHFSSFLFTEGPPGTARDSIS</sequence>
<dbReference type="RefSeq" id="XP_037162161.1">
    <property type="nucleotide sequence ID" value="XM_037310845.1"/>
</dbReference>
<comment type="caution">
    <text evidence="2">The sequence shown here is derived from an EMBL/GenBank/DDBJ whole genome shotgun (WGS) entry which is preliminary data.</text>
</comment>
<name>A0A8H6FQB9_9LECA</name>
<gene>
    <name evidence="2" type="ORF">HO173_008949</name>
</gene>
<reference evidence="2 3" key="1">
    <citation type="journal article" date="2020" name="Genomics">
        <title>Complete, high-quality genomes from long-read metagenomic sequencing of two wolf lichen thalli reveals enigmatic genome architecture.</title>
        <authorList>
            <person name="McKenzie S.K."/>
            <person name="Walston R.F."/>
            <person name="Allen J.L."/>
        </authorList>
    </citation>
    <scope>NUCLEOTIDE SEQUENCE [LARGE SCALE GENOMIC DNA]</scope>
    <source>
        <strain evidence="2">WasteWater2</strain>
    </source>
</reference>
<accession>A0A8H6FQB9</accession>
<dbReference type="GeneID" id="59290603"/>
<evidence type="ECO:0000256" key="1">
    <source>
        <dbReference type="SAM" id="MobiDB-lite"/>
    </source>
</evidence>
<dbReference type="OrthoDB" id="5273847at2759"/>
<organism evidence="2 3">
    <name type="scientific">Letharia columbiana</name>
    <dbReference type="NCBI Taxonomy" id="112416"/>
    <lineage>
        <taxon>Eukaryota</taxon>
        <taxon>Fungi</taxon>
        <taxon>Dikarya</taxon>
        <taxon>Ascomycota</taxon>
        <taxon>Pezizomycotina</taxon>
        <taxon>Lecanoromycetes</taxon>
        <taxon>OSLEUM clade</taxon>
        <taxon>Lecanoromycetidae</taxon>
        <taxon>Lecanorales</taxon>
        <taxon>Lecanorineae</taxon>
        <taxon>Parmeliaceae</taxon>
        <taxon>Letharia</taxon>
    </lineage>
</organism>
<proteinExistence type="predicted"/>
<evidence type="ECO:0000313" key="3">
    <source>
        <dbReference type="Proteomes" id="UP000578531"/>
    </source>
</evidence>
<dbReference type="AlphaFoldDB" id="A0A8H6FQB9"/>
<protein>
    <recommendedName>
        <fullName evidence="4">F-box domain-containing protein</fullName>
    </recommendedName>
</protein>
<keyword evidence="3" id="KW-1185">Reference proteome</keyword>
<dbReference type="EMBL" id="JACCJC010000045">
    <property type="protein sequence ID" value="KAF6232735.1"/>
    <property type="molecule type" value="Genomic_DNA"/>
</dbReference>